<dbReference type="PROSITE" id="PS00141">
    <property type="entry name" value="ASP_PROTEASE"/>
    <property type="match status" value="2"/>
</dbReference>
<dbReference type="GeneID" id="28978767"/>
<evidence type="ECO:0000256" key="2">
    <source>
        <dbReference type="ARBA" id="ARBA00022750"/>
    </source>
</evidence>
<proteinExistence type="inferred from homology"/>
<evidence type="ECO:0000313" key="8">
    <source>
        <dbReference type="EMBL" id="KPV71761.1"/>
    </source>
</evidence>
<dbReference type="SUPFAM" id="SSF50630">
    <property type="entry name" value="Acid proteases"/>
    <property type="match status" value="1"/>
</dbReference>
<feature type="active site" evidence="3">
    <location>
        <position position="321"/>
    </location>
</feature>
<dbReference type="InterPro" id="IPR001969">
    <property type="entry name" value="Aspartic_peptidase_AS"/>
</dbReference>
<dbReference type="InterPro" id="IPR021109">
    <property type="entry name" value="Peptidase_aspartic_dom_sf"/>
</dbReference>
<dbReference type="EMBL" id="KQ474091">
    <property type="protein sequence ID" value="KPV71761.1"/>
    <property type="molecule type" value="Genomic_DNA"/>
</dbReference>
<gene>
    <name evidence="8" type="ORF">RHOBADRAFT_56382</name>
</gene>
<evidence type="ECO:0000256" key="6">
    <source>
        <dbReference type="SAM" id="SignalP"/>
    </source>
</evidence>
<dbReference type="InterPro" id="IPR001461">
    <property type="entry name" value="Aspartic_peptidase_A1"/>
</dbReference>
<comment type="similarity">
    <text evidence="1 4">Belongs to the peptidase A1 family.</text>
</comment>
<dbReference type="InterPro" id="IPR034164">
    <property type="entry name" value="Pepsin-like_dom"/>
</dbReference>
<sequence>MLAPLAALAALLSLSVAAQDAPAYLDPLAFSQLLSSSENRHRAALDAYRINVESRPQTIELARKARVLAADLERAHGLGRLRERSQVALERRQQGTGSRGVVELFDFFSQPLDVMIYGAVDVGSPAQSFNLLFDTGSADMWIYADGTGSREPEWDASASSTAVTSPALPWSIRYGRGEQTGYLNQDTVSLGGYDVNNTIFAAANTLNEAFTYYPISGLFGLGFGAISASGYAPWFERLISSGALAEQYFSLYLTRASDVTTEAEGSLPGAQMCIGCVDSSKYTGEINWLPVQSEGFWAVEMDGFEINGTVVEGTAVRAAIDSGTTLIQVPPAIARAFYAEIPGSTPSTTIEGSYIIPCSTPFSSLALVFGGVRYEIPRRDLLRAISSDGRQCVLTIAESQSEDVDGTPMAIVGDVLYVLASTPIRSRRGSVVDLKNAYSVYSYSHQGAPGIGFARSIIAGSYSNSSFGSSTTGSGSFTVPATVGTLSVSGAPVPTVSSRASRGSTAVGTGTLGAGTSSSIGPMASGSTGTGQNAQSSGARTTVALGISLVAALFASSLLA</sequence>
<dbReference type="PANTHER" id="PTHR47966">
    <property type="entry name" value="BETA-SITE APP-CLEAVING ENZYME, ISOFORM A-RELATED"/>
    <property type="match status" value="1"/>
</dbReference>
<dbReference type="Proteomes" id="UP000053890">
    <property type="component" value="Unassembled WGS sequence"/>
</dbReference>
<dbReference type="RefSeq" id="XP_018267810.1">
    <property type="nucleotide sequence ID" value="XM_018418320.1"/>
</dbReference>
<evidence type="ECO:0000256" key="1">
    <source>
        <dbReference type="ARBA" id="ARBA00007447"/>
    </source>
</evidence>
<feature type="active site" evidence="3">
    <location>
        <position position="134"/>
    </location>
</feature>
<keyword evidence="6" id="KW-0732">Signal</keyword>
<feature type="compositionally biased region" description="Low complexity" evidence="5">
    <location>
        <begin position="503"/>
        <end position="521"/>
    </location>
</feature>
<evidence type="ECO:0000259" key="7">
    <source>
        <dbReference type="PROSITE" id="PS51767"/>
    </source>
</evidence>
<reference evidence="8 9" key="1">
    <citation type="journal article" date="2015" name="Front. Microbiol.">
        <title>Genome sequence of the plant growth promoting endophytic yeast Rhodotorula graminis WP1.</title>
        <authorList>
            <person name="Firrincieli A."/>
            <person name="Otillar R."/>
            <person name="Salamov A."/>
            <person name="Schmutz J."/>
            <person name="Khan Z."/>
            <person name="Redman R.S."/>
            <person name="Fleck N.D."/>
            <person name="Lindquist E."/>
            <person name="Grigoriev I.V."/>
            <person name="Doty S.L."/>
        </authorList>
    </citation>
    <scope>NUCLEOTIDE SEQUENCE [LARGE SCALE GENOMIC DNA]</scope>
    <source>
        <strain evidence="8 9">WP1</strain>
    </source>
</reference>
<name>A0A0P9GWE8_RHOGW</name>
<dbReference type="CDD" id="cd05471">
    <property type="entry name" value="pepsin_like"/>
    <property type="match status" value="1"/>
</dbReference>
<dbReference type="STRING" id="578459.A0A0P9GWE8"/>
<dbReference type="InterPro" id="IPR033121">
    <property type="entry name" value="PEPTIDASE_A1"/>
</dbReference>
<dbReference type="PRINTS" id="PR00792">
    <property type="entry name" value="PEPSIN"/>
</dbReference>
<evidence type="ECO:0000256" key="5">
    <source>
        <dbReference type="SAM" id="MobiDB-lite"/>
    </source>
</evidence>
<keyword evidence="2 4" id="KW-0064">Aspartyl protease</keyword>
<evidence type="ECO:0000256" key="4">
    <source>
        <dbReference type="RuleBase" id="RU000454"/>
    </source>
</evidence>
<dbReference type="GO" id="GO:0004190">
    <property type="term" value="F:aspartic-type endopeptidase activity"/>
    <property type="evidence" value="ECO:0007669"/>
    <property type="project" value="UniProtKB-KW"/>
</dbReference>
<feature type="compositionally biased region" description="Polar residues" evidence="5">
    <location>
        <begin position="525"/>
        <end position="536"/>
    </location>
</feature>
<dbReference type="Gene3D" id="2.40.70.10">
    <property type="entry name" value="Acid Proteases"/>
    <property type="match status" value="2"/>
</dbReference>
<dbReference type="AlphaFoldDB" id="A0A0P9GWE8"/>
<evidence type="ECO:0000313" key="9">
    <source>
        <dbReference type="Proteomes" id="UP000053890"/>
    </source>
</evidence>
<dbReference type="PANTHER" id="PTHR47966:SF51">
    <property type="entry name" value="BETA-SITE APP-CLEAVING ENZYME, ISOFORM A-RELATED"/>
    <property type="match status" value="1"/>
</dbReference>
<organism evidence="8 9">
    <name type="scientific">Rhodotorula graminis (strain WP1)</name>
    <dbReference type="NCBI Taxonomy" id="578459"/>
    <lineage>
        <taxon>Eukaryota</taxon>
        <taxon>Fungi</taxon>
        <taxon>Dikarya</taxon>
        <taxon>Basidiomycota</taxon>
        <taxon>Pucciniomycotina</taxon>
        <taxon>Microbotryomycetes</taxon>
        <taxon>Sporidiobolales</taxon>
        <taxon>Sporidiobolaceae</taxon>
        <taxon>Rhodotorula</taxon>
    </lineage>
</organism>
<accession>A0A0P9GWE8</accession>
<keyword evidence="4" id="KW-0645">Protease</keyword>
<dbReference type="OMA" id="FHANELN"/>
<dbReference type="Pfam" id="PF00026">
    <property type="entry name" value="Asp"/>
    <property type="match status" value="1"/>
</dbReference>
<dbReference type="GO" id="GO:0006508">
    <property type="term" value="P:proteolysis"/>
    <property type="evidence" value="ECO:0007669"/>
    <property type="project" value="UniProtKB-KW"/>
</dbReference>
<evidence type="ECO:0000256" key="3">
    <source>
        <dbReference type="PIRSR" id="PIRSR601461-1"/>
    </source>
</evidence>
<dbReference type="PROSITE" id="PS51767">
    <property type="entry name" value="PEPTIDASE_A1"/>
    <property type="match status" value="1"/>
</dbReference>
<feature type="signal peptide" evidence="6">
    <location>
        <begin position="1"/>
        <end position="17"/>
    </location>
</feature>
<feature type="region of interest" description="Disordered" evidence="5">
    <location>
        <begin position="494"/>
        <end position="536"/>
    </location>
</feature>
<keyword evidence="4" id="KW-0378">Hydrolase</keyword>
<feature type="domain" description="Peptidase A1" evidence="7">
    <location>
        <begin position="116"/>
        <end position="435"/>
    </location>
</feature>
<keyword evidence="9" id="KW-1185">Reference proteome</keyword>
<dbReference type="OrthoDB" id="2747330at2759"/>
<feature type="chain" id="PRO_5006158106" description="Peptidase A1 domain-containing protein" evidence="6">
    <location>
        <begin position="18"/>
        <end position="560"/>
    </location>
</feature>
<protein>
    <recommendedName>
        <fullName evidence="7">Peptidase A1 domain-containing protein</fullName>
    </recommendedName>
</protein>